<keyword evidence="2" id="KW-0694">RNA-binding</keyword>
<dbReference type="AlphaFoldDB" id="A7Y480"/>
<dbReference type="InterPro" id="IPR012988">
    <property type="entry name" value="Ribosomal_uL30_N_euk"/>
</dbReference>
<dbReference type="FunFam" id="3.30.1390.20:FF:000003">
    <property type="entry name" value="60S ribosomal protein L7"/>
    <property type="match status" value="1"/>
</dbReference>
<dbReference type="InterPro" id="IPR005998">
    <property type="entry name" value="Ribosomal_uL30_euk"/>
</dbReference>
<name>A7Y480_OXYTR</name>
<dbReference type="GO" id="GO:0003735">
    <property type="term" value="F:structural constituent of ribosome"/>
    <property type="evidence" value="ECO:0007669"/>
    <property type="project" value="TreeGrafter"/>
</dbReference>
<dbReference type="EMBL" id="EU119279">
    <property type="protein sequence ID" value="ABU80569.1"/>
    <property type="molecule type" value="Genomic_DNA"/>
</dbReference>
<dbReference type="InterPro" id="IPR016082">
    <property type="entry name" value="Ribosomal_uL30_ferredoxin-like"/>
</dbReference>
<accession>A7Y480</accession>
<organism evidence="8">
    <name type="scientific">Oxytricha trifallax</name>
    <name type="common">Sterkiella histriomuscorum</name>
    <dbReference type="NCBI Taxonomy" id="94289"/>
    <lineage>
        <taxon>Eukaryota</taxon>
        <taxon>Sar</taxon>
        <taxon>Alveolata</taxon>
        <taxon>Ciliophora</taxon>
        <taxon>Intramacronucleata</taxon>
        <taxon>Spirotrichea</taxon>
        <taxon>Stichotrichia</taxon>
        <taxon>Sporadotrichida</taxon>
        <taxon>Oxytrichidae</taxon>
        <taxon>Stylonychinae</taxon>
        <taxon>Sterkiella</taxon>
    </lineage>
</organism>
<sequence>MPRVVPENVQKKQARDAKLLKELKEKRDKERKDRADKRKQVAANAEKYYNEYETQNKEVVKKAREAKASGNFFVPAESKIAFAIRTRGINKLDPKCKKIMQLLRLRQLHNGVFVRLNKATVNMLRRVEPYITYGYPSQATISKLIYKRGYGKVNGSRIPLTDNAIVENTLGQKHGITSVEDLIHEISTVGPHFKEANNFLWPFKLNSPRKGFAEKRHPYHNGGVWGNREIQINELVKRML</sequence>
<dbReference type="InterPro" id="IPR036919">
    <property type="entry name" value="Ribo_uL30_ferredoxin-like_sf"/>
</dbReference>
<evidence type="ECO:0000256" key="5">
    <source>
        <dbReference type="SAM" id="MobiDB-lite"/>
    </source>
</evidence>
<evidence type="ECO:0000256" key="4">
    <source>
        <dbReference type="ARBA" id="ARBA00023274"/>
    </source>
</evidence>
<dbReference type="PROSITE" id="PS00634">
    <property type="entry name" value="RIBOSOMAL_L30"/>
    <property type="match status" value="1"/>
</dbReference>
<feature type="region of interest" description="Disordered" evidence="5">
    <location>
        <begin position="1"/>
        <end position="42"/>
    </location>
</feature>
<dbReference type="Pfam" id="PF00327">
    <property type="entry name" value="Ribosomal_L30"/>
    <property type="match status" value="1"/>
</dbReference>
<dbReference type="SUPFAM" id="SSF55129">
    <property type="entry name" value="Ribosomal protein L30p/L7e"/>
    <property type="match status" value="1"/>
</dbReference>
<protein>
    <submittedName>
        <fullName evidence="8">60S ribosomal protein L7</fullName>
    </submittedName>
</protein>
<dbReference type="Pfam" id="PF08079">
    <property type="entry name" value="Ribosomal_L30_N"/>
    <property type="match status" value="1"/>
</dbReference>
<proteinExistence type="inferred from homology"/>
<evidence type="ECO:0000259" key="7">
    <source>
        <dbReference type="Pfam" id="PF08079"/>
    </source>
</evidence>
<evidence type="ECO:0000256" key="3">
    <source>
        <dbReference type="ARBA" id="ARBA00022980"/>
    </source>
</evidence>
<dbReference type="CDD" id="cd01657">
    <property type="entry name" value="Ribosomal_L7_archeal_euk"/>
    <property type="match status" value="1"/>
</dbReference>
<evidence type="ECO:0000313" key="8">
    <source>
        <dbReference type="EMBL" id="ABU80569.1"/>
    </source>
</evidence>
<feature type="domain" description="Large ribosomal subunit protein uL30 N-terminal eukaryotes" evidence="7">
    <location>
        <begin position="5"/>
        <end position="76"/>
    </location>
</feature>
<reference evidence="8" key="1">
    <citation type="journal article" date="2008" name="Eur. J. Protist.">
        <title>Differentially expressed genes during the encystment-excystment cycle of the ciliate Sterkiella histriomuscorum.</title>
        <authorList>
            <person name="Grisvard J."/>
            <person name="Lemullois M."/>
            <person name="Morin L."/>
            <person name="Baroin-Tourancheau A."/>
        </authorList>
    </citation>
    <scope>NUCLEOTIDE SEQUENCE</scope>
    <source>
        <strain evidence="8">BA</strain>
    </source>
</reference>
<dbReference type="InterPro" id="IPR035808">
    <property type="entry name" value="Ribosomal_uL30_euk_arc"/>
</dbReference>
<dbReference type="GO" id="GO:0000463">
    <property type="term" value="P:maturation of LSU-rRNA from tricistronic rRNA transcript (SSU-rRNA, 5.8S rRNA, LSU-rRNA)"/>
    <property type="evidence" value="ECO:0007669"/>
    <property type="project" value="TreeGrafter"/>
</dbReference>
<dbReference type="InterPro" id="IPR018038">
    <property type="entry name" value="Ribosomal_uL30_CS"/>
</dbReference>
<dbReference type="Gene3D" id="3.30.1390.20">
    <property type="entry name" value="Ribosomal protein L30, ferredoxin-like fold domain"/>
    <property type="match status" value="1"/>
</dbReference>
<evidence type="ECO:0000259" key="6">
    <source>
        <dbReference type="Pfam" id="PF00327"/>
    </source>
</evidence>
<evidence type="ECO:0000256" key="2">
    <source>
        <dbReference type="ARBA" id="ARBA00022884"/>
    </source>
</evidence>
<keyword evidence="4" id="KW-0687">Ribonucleoprotein</keyword>
<comment type="similarity">
    <text evidence="1">Belongs to the universal ribosomal protein uL30 family.</text>
</comment>
<dbReference type="NCBIfam" id="TIGR01310">
    <property type="entry name" value="uL30_euk"/>
    <property type="match status" value="1"/>
</dbReference>
<feature type="compositionally biased region" description="Basic and acidic residues" evidence="5">
    <location>
        <begin position="9"/>
        <end position="39"/>
    </location>
</feature>
<dbReference type="PANTHER" id="PTHR11524:SF16">
    <property type="entry name" value="LARGE RIBOSOMAL SUBUNIT PROTEIN UL30"/>
    <property type="match status" value="1"/>
</dbReference>
<dbReference type="PANTHER" id="PTHR11524">
    <property type="entry name" value="60S RIBOSOMAL PROTEIN L7"/>
    <property type="match status" value="1"/>
</dbReference>
<dbReference type="GO" id="GO:0003723">
    <property type="term" value="F:RNA binding"/>
    <property type="evidence" value="ECO:0007669"/>
    <property type="project" value="UniProtKB-KW"/>
</dbReference>
<feature type="domain" description="Large ribosomal subunit protein uL30-like ferredoxin-like fold" evidence="6">
    <location>
        <begin position="82"/>
        <end position="131"/>
    </location>
</feature>
<dbReference type="GO" id="GO:0022625">
    <property type="term" value="C:cytosolic large ribosomal subunit"/>
    <property type="evidence" value="ECO:0007669"/>
    <property type="project" value="TreeGrafter"/>
</dbReference>
<dbReference type="InterPro" id="IPR039699">
    <property type="entry name" value="Ribosomal_uL30"/>
</dbReference>
<keyword evidence="3 8" id="KW-0689">Ribosomal protein</keyword>
<evidence type="ECO:0000256" key="1">
    <source>
        <dbReference type="ARBA" id="ARBA00007594"/>
    </source>
</evidence>